<dbReference type="Gene3D" id="2.60.120.10">
    <property type="entry name" value="Jelly Rolls"/>
    <property type="match status" value="1"/>
</dbReference>
<evidence type="ECO:0000313" key="5">
    <source>
        <dbReference type="EMBL" id="TGD97660.1"/>
    </source>
</evidence>
<dbReference type="InterPro" id="IPR036388">
    <property type="entry name" value="WH-like_DNA-bd_sf"/>
</dbReference>
<dbReference type="EMBL" id="SRLB01000013">
    <property type="protein sequence ID" value="TGD97660.1"/>
    <property type="molecule type" value="Genomic_DNA"/>
</dbReference>
<dbReference type="GO" id="GO:0003677">
    <property type="term" value="F:DNA binding"/>
    <property type="evidence" value="ECO:0007669"/>
    <property type="project" value="UniProtKB-KW"/>
</dbReference>
<dbReference type="RefSeq" id="WP_135416722.1">
    <property type="nucleotide sequence ID" value="NZ_SRLB01000013.1"/>
</dbReference>
<comment type="caution">
    <text evidence="5">The sequence shown here is derived from an EMBL/GenBank/DDBJ whole genome shotgun (WGS) entry which is preliminary data.</text>
</comment>
<dbReference type="Pfam" id="PF00027">
    <property type="entry name" value="cNMP_binding"/>
    <property type="match status" value="1"/>
</dbReference>
<gene>
    <name evidence="5" type="ORF">EU555_18655</name>
</gene>
<keyword evidence="2" id="KW-0238">DNA-binding</keyword>
<dbReference type="InterPro" id="IPR036390">
    <property type="entry name" value="WH_DNA-bd_sf"/>
</dbReference>
<evidence type="ECO:0000256" key="3">
    <source>
        <dbReference type="ARBA" id="ARBA00023163"/>
    </source>
</evidence>
<evidence type="ECO:0000313" key="6">
    <source>
        <dbReference type="Proteomes" id="UP000297535"/>
    </source>
</evidence>
<reference evidence="5 6" key="1">
    <citation type="submission" date="2019-04" db="EMBL/GenBank/DDBJ databases">
        <authorList>
            <person name="Feng G."/>
            <person name="Zhu H."/>
        </authorList>
    </citation>
    <scope>NUCLEOTIDE SEQUENCE [LARGE SCALE GENOMIC DNA]</scope>
    <source>
        <strain evidence="5 6">6HR-1</strain>
    </source>
</reference>
<dbReference type="GO" id="GO:0005829">
    <property type="term" value="C:cytosol"/>
    <property type="evidence" value="ECO:0007669"/>
    <property type="project" value="TreeGrafter"/>
</dbReference>
<evidence type="ECO:0000259" key="4">
    <source>
        <dbReference type="PROSITE" id="PS51063"/>
    </source>
</evidence>
<dbReference type="InterPro" id="IPR000595">
    <property type="entry name" value="cNMP-bd_dom"/>
</dbReference>
<dbReference type="Proteomes" id="UP000297535">
    <property type="component" value="Unassembled WGS sequence"/>
</dbReference>
<dbReference type="InterPro" id="IPR050397">
    <property type="entry name" value="Env_Response_Regulators"/>
</dbReference>
<accession>A0A4Z0NM66</accession>
<dbReference type="PANTHER" id="PTHR24567:SF68">
    <property type="entry name" value="DNA-BINDING TRANSCRIPTIONAL DUAL REGULATOR CRP"/>
    <property type="match status" value="1"/>
</dbReference>
<keyword evidence="1" id="KW-0805">Transcription regulation</keyword>
<protein>
    <submittedName>
        <fullName evidence="5">Crp/Fnr family transcriptional regulator</fullName>
    </submittedName>
</protein>
<keyword evidence="3" id="KW-0804">Transcription</keyword>
<dbReference type="OrthoDB" id="7584044at2"/>
<name>A0A4Z0NM66_9HYPH</name>
<sequence length="264" mass="29080">METFATATVMDPAVPGFARTRRHAAPAAGRSRPGCALARKLAGFGPLDEQDRAALEGLTGYVRPVERHTVLVEQDGVADHALIVFAGFASRDKHRASGRRQIVAYLIPGDLCDRGVLHDYPLDHTIEALTHCLVAKVPRAAYLDLLGRHPRIALALQRARLAEEATAHEWVANVGMRSGTERTAHLLCELMERLGMIGQVTDGQYDLPLTQVDLADTLGLSSVHLNRVLQALRRDKLISLREQRLRILAPRQLRALAEFEAGYL</sequence>
<dbReference type="PROSITE" id="PS51063">
    <property type="entry name" value="HTH_CRP_2"/>
    <property type="match status" value="1"/>
</dbReference>
<proteinExistence type="predicted"/>
<dbReference type="InterPro" id="IPR012318">
    <property type="entry name" value="HTH_CRP"/>
</dbReference>
<dbReference type="SUPFAM" id="SSF51206">
    <property type="entry name" value="cAMP-binding domain-like"/>
    <property type="match status" value="1"/>
</dbReference>
<dbReference type="Pfam" id="PF13545">
    <property type="entry name" value="HTH_Crp_2"/>
    <property type="match status" value="1"/>
</dbReference>
<dbReference type="SMART" id="SM00419">
    <property type="entry name" value="HTH_CRP"/>
    <property type="match status" value="1"/>
</dbReference>
<dbReference type="InterPro" id="IPR014710">
    <property type="entry name" value="RmlC-like_jellyroll"/>
</dbReference>
<dbReference type="Gene3D" id="1.10.10.10">
    <property type="entry name" value="Winged helix-like DNA-binding domain superfamily/Winged helix DNA-binding domain"/>
    <property type="match status" value="1"/>
</dbReference>
<evidence type="ECO:0000256" key="2">
    <source>
        <dbReference type="ARBA" id="ARBA00023125"/>
    </source>
</evidence>
<keyword evidence="6" id="KW-1185">Reference proteome</keyword>
<feature type="domain" description="HTH crp-type" evidence="4">
    <location>
        <begin position="177"/>
        <end position="251"/>
    </location>
</feature>
<evidence type="ECO:0000256" key="1">
    <source>
        <dbReference type="ARBA" id="ARBA00023015"/>
    </source>
</evidence>
<dbReference type="InterPro" id="IPR018490">
    <property type="entry name" value="cNMP-bd_dom_sf"/>
</dbReference>
<dbReference type="SUPFAM" id="SSF46785">
    <property type="entry name" value="Winged helix' DNA-binding domain"/>
    <property type="match status" value="1"/>
</dbReference>
<dbReference type="GO" id="GO:0003700">
    <property type="term" value="F:DNA-binding transcription factor activity"/>
    <property type="evidence" value="ECO:0007669"/>
    <property type="project" value="TreeGrafter"/>
</dbReference>
<dbReference type="PANTHER" id="PTHR24567">
    <property type="entry name" value="CRP FAMILY TRANSCRIPTIONAL REGULATORY PROTEIN"/>
    <property type="match status" value="1"/>
</dbReference>
<dbReference type="CDD" id="cd00038">
    <property type="entry name" value="CAP_ED"/>
    <property type="match status" value="1"/>
</dbReference>
<organism evidence="5 6">
    <name type="scientific">Methylobacterium nonmethylotrophicum</name>
    <dbReference type="NCBI Taxonomy" id="1141884"/>
    <lineage>
        <taxon>Bacteria</taxon>
        <taxon>Pseudomonadati</taxon>
        <taxon>Pseudomonadota</taxon>
        <taxon>Alphaproteobacteria</taxon>
        <taxon>Hyphomicrobiales</taxon>
        <taxon>Methylobacteriaceae</taxon>
        <taxon>Methylobacterium</taxon>
    </lineage>
</organism>
<dbReference type="AlphaFoldDB" id="A0A4Z0NM66"/>